<dbReference type="OrthoDB" id="10010902at2759"/>
<reference evidence="4" key="1">
    <citation type="submission" date="2025-08" db="UniProtKB">
        <authorList>
            <consortium name="RefSeq"/>
        </authorList>
    </citation>
    <scope>IDENTIFICATION</scope>
    <source>
        <tissue evidence="4">Gonad</tissue>
    </source>
</reference>
<evidence type="ECO:0000256" key="1">
    <source>
        <dbReference type="SAM" id="MobiDB-lite"/>
    </source>
</evidence>
<dbReference type="InterPro" id="IPR050283">
    <property type="entry name" value="E-box_TF_Regulators"/>
</dbReference>
<dbReference type="RefSeq" id="XP_019645970.1">
    <property type="nucleotide sequence ID" value="XM_019790411.1"/>
</dbReference>
<keyword evidence="3" id="KW-1185">Reference proteome</keyword>
<feature type="compositionally biased region" description="Polar residues" evidence="1">
    <location>
        <begin position="177"/>
        <end position="196"/>
    </location>
</feature>
<dbReference type="Pfam" id="PF00010">
    <property type="entry name" value="HLH"/>
    <property type="match status" value="1"/>
</dbReference>
<protein>
    <submittedName>
        <fullName evidence="4">Uncharacterized protein LOC109486562</fullName>
    </submittedName>
</protein>
<dbReference type="InterPro" id="IPR036638">
    <property type="entry name" value="HLH_DNA-bd_sf"/>
</dbReference>
<feature type="domain" description="BHLH" evidence="2">
    <location>
        <begin position="54"/>
        <end position="108"/>
    </location>
</feature>
<feature type="region of interest" description="Disordered" evidence="1">
    <location>
        <begin position="221"/>
        <end position="256"/>
    </location>
</feature>
<dbReference type="PROSITE" id="PS50888">
    <property type="entry name" value="BHLH"/>
    <property type="match status" value="1"/>
</dbReference>
<dbReference type="GO" id="GO:0000977">
    <property type="term" value="F:RNA polymerase II transcription regulatory region sequence-specific DNA binding"/>
    <property type="evidence" value="ECO:0007669"/>
    <property type="project" value="TreeGrafter"/>
</dbReference>
<dbReference type="CDD" id="cd11390">
    <property type="entry name" value="bHLH_TS"/>
    <property type="match status" value="1"/>
</dbReference>
<organism evidence="3 4">
    <name type="scientific">Branchiostoma belcheri</name>
    <name type="common">Amphioxus</name>
    <dbReference type="NCBI Taxonomy" id="7741"/>
    <lineage>
        <taxon>Eukaryota</taxon>
        <taxon>Metazoa</taxon>
        <taxon>Chordata</taxon>
        <taxon>Cephalochordata</taxon>
        <taxon>Leptocardii</taxon>
        <taxon>Amphioxiformes</taxon>
        <taxon>Branchiostomatidae</taxon>
        <taxon>Branchiostoma</taxon>
    </lineage>
</organism>
<feature type="region of interest" description="Disordered" evidence="1">
    <location>
        <begin position="111"/>
        <end position="199"/>
    </location>
</feature>
<sequence>MATTCEVTAPDTEGSGEQDLTPREDVPSSPDEHPGKTRGRKRRRRKARLTGLSQQRQAANARERYRTKSVQDALQQLSCCIPTPVPTPATKLSKIEILRLASQYIEHLTNVLNENDPSGPGATKARPEDDSGTVKTQGSSRARRSRSRQPQDDETVVYLTRRRMKDMKTEDKGPTDATGSNFDPTQSGEQMNVQSSNHKDVGTIENNQKDLEQITAQNLKNKAGSESRHCKGSNAKHLQTGSKETGNGNTGRPYNVHELDVGNLSEVEDRRLVRETRAQVSCSKYAGPQCRETFRNTTGNGGSGEKLHHPPYLVLNGNGVSGLPDCRHQTLHGFGVSQTVNNGIHGFKSCQMTDFAAGRGASGFSGFADYSGFHGAMMPRQYGQNLSFESDDSNLSISR</sequence>
<dbReference type="Proteomes" id="UP000515135">
    <property type="component" value="Unplaced"/>
</dbReference>
<dbReference type="GO" id="GO:0000981">
    <property type="term" value="F:DNA-binding transcription factor activity, RNA polymerase II-specific"/>
    <property type="evidence" value="ECO:0007669"/>
    <property type="project" value="TreeGrafter"/>
</dbReference>
<accession>A0A6P4ZXR5</accession>
<name>A0A6P4ZXR5_BRABE</name>
<evidence type="ECO:0000313" key="3">
    <source>
        <dbReference type="Proteomes" id="UP000515135"/>
    </source>
</evidence>
<dbReference type="GO" id="GO:0046983">
    <property type="term" value="F:protein dimerization activity"/>
    <property type="evidence" value="ECO:0007669"/>
    <property type="project" value="InterPro"/>
</dbReference>
<evidence type="ECO:0000313" key="4">
    <source>
        <dbReference type="RefSeq" id="XP_019645970.1"/>
    </source>
</evidence>
<evidence type="ECO:0000259" key="2">
    <source>
        <dbReference type="PROSITE" id="PS50888"/>
    </source>
</evidence>
<dbReference type="AlphaFoldDB" id="A0A6P4ZXR5"/>
<feature type="compositionally biased region" description="Polar residues" evidence="1">
    <location>
        <begin position="236"/>
        <end position="252"/>
    </location>
</feature>
<dbReference type="GO" id="GO:0032502">
    <property type="term" value="P:developmental process"/>
    <property type="evidence" value="ECO:0007669"/>
    <property type="project" value="TreeGrafter"/>
</dbReference>
<dbReference type="InterPro" id="IPR011598">
    <property type="entry name" value="bHLH_dom"/>
</dbReference>
<gene>
    <name evidence="4" type="primary">LOC109486562</name>
</gene>
<dbReference type="SMART" id="SM00353">
    <property type="entry name" value="HLH"/>
    <property type="match status" value="1"/>
</dbReference>
<feature type="region of interest" description="Disordered" evidence="1">
    <location>
        <begin position="1"/>
        <end position="67"/>
    </location>
</feature>
<feature type="compositionally biased region" description="Basic residues" evidence="1">
    <location>
        <begin position="36"/>
        <end position="48"/>
    </location>
</feature>
<dbReference type="GeneID" id="109486562"/>
<feature type="compositionally biased region" description="Basic and acidic residues" evidence="1">
    <location>
        <begin position="20"/>
        <end position="35"/>
    </location>
</feature>
<dbReference type="PANTHER" id="PTHR23349">
    <property type="entry name" value="BASIC HELIX-LOOP-HELIX TRANSCRIPTION FACTOR, TWIST"/>
    <property type="match status" value="1"/>
</dbReference>
<dbReference type="SUPFAM" id="SSF47459">
    <property type="entry name" value="HLH, helix-loop-helix DNA-binding domain"/>
    <property type="match status" value="1"/>
</dbReference>
<dbReference type="Gene3D" id="4.10.280.10">
    <property type="entry name" value="Helix-loop-helix DNA-binding domain"/>
    <property type="match status" value="1"/>
</dbReference>
<proteinExistence type="predicted"/>
<dbReference type="PANTHER" id="PTHR23349:SF42">
    <property type="entry name" value="BHLH DOMAIN-CONTAINING PROTEIN"/>
    <property type="match status" value="1"/>
</dbReference>
<dbReference type="KEGG" id="bbel:109486562"/>